<organism evidence="2 3">
    <name type="scientific">Pedobacter ginsengisoli</name>
    <dbReference type="NCBI Taxonomy" id="363852"/>
    <lineage>
        <taxon>Bacteria</taxon>
        <taxon>Pseudomonadati</taxon>
        <taxon>Bacteroidota</taxon>
        <taxon>Sphingobacteriia</taxon>
        <taxon>Sphingobacteriales</taxon>
        <taxon>Sphingobacteriaceae</taxon>
        <taxon>Pedobacter</taxon>
    </lineage>
</organism>
<protein>
    <submittedName>
        <fullName evidence="2">Sulfotransferase</fullName>
    </submittedName>
</protein>
<dbReference type="Proteomes" id="UP000223749">
    <property type="component" value="Chromosome"/>
</dbReference>
<gene>
    <name evidence="2" type="ORF">CPT03_06595</name>
</gene>
<keyword evidence="1 2" id="KW-0808">Transferase</keyword>
<dbReference type="InterPro" id="IPR027417">
    <property type="entry name" value="P-loop_NTPase"/>
</dbReference>
<dbReference type="SUPFAM" id="SSF52540">
    <property type="entry name" value="P-loop containing nucleoside triphosphate hydrolases"/>
    <property type="match status" value="1"/>
</dbReference>
<dbReference type="OrthoDB" id="5432096at2"/>
<proteinExistence type="predicted"/>
<evidence type="ECO:0000313" key="3">
    <source>
        <dbReference type="Proteomes" id="UP000223749"/>
    </source>
</evidence>
<dbReference type="AlphaFoldDB" id="A0A2D1U3H9"/>
<dbReference type="GO" id="GO:0008476">
    <property type="term" value="F:protein-tyrosine sulfotransferase activity"/>
    <property type="evidence" value="ECO:0007669"/>
    <property type="project" value="InterPro"/>
</dbReference>
<dbReference type="RefSeq" id="WP_099438098.1">
    <property type="nucleotide sequence ID" value="NZ_CP024091.1"/>
</dbReference>
<dbReference type="InterPro" id="IPR026634">
    <property type="entry name" value="TPST-like"/>
</dbReference>
<name>A0A2D1U3H9_9SPHI</name>
<dbReference type="Gene3D" id="3.40.50.300">
    <property type="entry name" value="P-loop containing nucleotide triphosphate hydrolases"/>
    <property type="match status" value="1"/>
</dbReference>
<keyword evidence="3" id="KW-1185">Reference proteome</keyword>
<sequence>MTNTGIQIIGTQRSGSNLLRVILDQSAEIASPHPPHILVVFMPLLHLYGKLDSASYKTLVNDVVAYVNANPVPWEGVLLNADEIYEKSTRYDLLEINRLVYEQAAISKGAKYWCCKSMANVHYATEMEDFGLNLKYIYLYRDGRDVACSFKKAIVGEKHIYHLAKQWSEDQAACLKLRASLPAERFFALNYETLITEPESEIRKLCLYLDIAYQPDMLKFYDSKTSKLTAAAGEMWSNLEKPIISNNTRKFLNEFKGNDLEIFELVAGDILRQLDYELVVQNPDANLIDADHIAAYDKENAILKKETLLSARQSDLDNREAQAKILKEIKERSATILP</sequence>
<dbReference type="EMBL" id="CP024091">
    <property type="protein sequence ID" value="ATP56156.1"/>
    <property type="molecule type" value="Genomic_DNA"/>
</dbReference>
<dbReference type="PANTHER" id="PTHR12788">
    <property type="entry name" value="PROTEIN-TYROSINE SULFOTRANSFERASE 2"/>
    <property type="match status" value="1"/>
</dbReference>
<dbReference type="KEGG" id="pgs:CPT03_06595"/>
<reference evidence="2 3" key="1">
    <citation type="submission" date="2017-10" db="EMBL/GenBank/DDBJ databases">
        <title>Whole genome of Pedobacter ginsengisoli T01R-27 isolated from tomato rhizosphere.</title>
        <authorList>
            <person name="Weon H.-Y."/>
            <person name="Lee S.A."/>
            <person name="Sang M.K."/>
            <person name="Song J."/>
        </authorList>
    </citation>
    <scope>NUCLEOTIDE SEQUENCE [LARGE SCALE GENOMIC DNA]</scope>
    <source>
        <strain evidence="2 3">T01R-27</strain>
    </source>
</reference>
<dbReference type="PANTHER" id="PTHR12788:SF10">
    <property type="entry name" value="PROTEIN-TYROSINE SULFOTRANSFERASE"/>
    <property type="match status" value="1"/>
</dbReference>
<accession>A0A2D1U3H9</accession>
<evidence type="ECO:0000256" key="1">
    <source>
        <dbReference type="ARBA" id="ARBA00022679"/>
    </source>
</evidence>
<dbReference type="Pfam" id="PF13469">
    <property type="entry name" value="Sulfotransfer_3"/>
    <property type="match status" value="1"/>
</dbReference>
<evidence type="ECO:0000313" key="2">
    <source>
        <dbReference type="EMBL" id="ATP56156.1"/>
    </source>
</evidence>